<sequence>MITGEEAVYLAAKRLHEFYPKDTITSRGWAEDDKYYNPMLSRGRIAKGEPRFLVNKQTGEVEKIHYRPNLPIAARLKAMKVTKYLSPKVIIRPYRLPGGSED</sequence>
<organism evidence="1 2">
    <name type="scientific">Actinotignum schaalii FB123-CNA-2</name>
    <dbReference type="NCBI Taxonomy" id="883067"/>
    <lineage>
        <taxon>Bacteria</taxon>
        <taxon>Bacillati</taxon>
        <taxon>Actinomycetota</taxon>
        <taxon>Actinomycetes</taxon>
        <taxon>Actinomycetales</taxon>
        <taxon>Actinomycetaceae</taxon>
        <taxon>Actinotignum</taxon>
    </lineage>
</organism>
<dbReference type="AlphaFoldDB" id="S2VHA7"/>
<dbReference type="OrthoDB" id="9848773at2"/>
<evidence type="ECO:0000313" key="1">
    <source>
        <dbReference type="EMBL" id="EPD26813.1"/>
    </source>
</evidence>
<comment type="caution">
    <text evidence="1">The sequence shown here is derived from an EMBL/GenBank/DDBJ whole genome shotgun (WGS) entry which is preliminary data.</text>
</comment>
<dbReference type="EMBL" id="AGWM01000010">
    <property type="protein sequence ID" value="EPD26813.1"/>
    <property type="molecule type" value="Genomic_DNA"/>
</dbReference>
<protein>
    <submittedName>
        <fullName evidence="1">Uncharacterized protein</fullName>
    </submittedName>
</protein>
<accession>S2VHA7</accession>
<proteinExistence type="predicted"/>
<keyword evidence="2" id="KW-1185">Reference proteome</keyword>
<evidence type="ECO:0000313" key="2">
    <source>
        <dbReference type="Proteomes" id="UP000014393"/>
    </source>
</evidence>
<gene>
    <name evidence="1" type="ORF">HMPREF9237_00744</name>
</gene>
<dbReference type="Proteomes" id="UP000014393">
    <property type="component" value="Unassembled WGS sequence"/>
</dbReference>
<reference evidence="1 2" key="1">
    <citation type="submission" date="2013-05" db="EMBL/GenBank/DDBJ databases">
        <title>The Genome Sequence of Actinobaculum schaalii FB123-CNA2.</title>
        <authorList>
            <consortium name="The Broad Institute Genomics Platform"/>
            <person name="Earl A."/>
            <person name="Ward D."/>
            <person name="Feldgarden M."/>
            <person name="Gevers D."/>
            <person name="Saerens B."/>
            <person name="Vaneechoutte M."/>
            <person name="Walker B."/>
            <person name="Young S."/>
            <person name="Zeng Q."/>
            <person name="Gargeya S."/>
            <person name="Fitzgerald M."/>
            <person name="Haas B."/>
            <person name="Abouelleil A."/>
            <person name="Allen A.W."/>
            <person name="Alvarado L."/>
            <person name="Arachchi H.M."/>
            <person name="Berlin A.M."/>
            <person name="Chapman S.B."/>
            <person name="Gainer-Dewar J."/>
            <person name="Goldberg J."/>
            <person name="Griggs A."/>
            <person name="Gujja S."/>
            <person name="Hansen M."/>
            <person name="Howarth C."/>
            <person name="Imamovic A."/>
            <person name="Ireland A."/>
            <person name="Larimer J."/>
            <person name="McCowan C."/>
            <person name="Murphy C."/>
            <person name="Pearson M."/>
            <person name="Poon T.W."/>
            <person name="Priest M."/>
            <person name="Roberts A."/>
            <person name="Saif S."/>
            <person name="Shea T."/>
            <person name="Sisk P."/>
            <person name="Sykes S."/>
            <person name="Wortman J."/>
            <person name="Nusbaum C."/>
            <person name="Birren B."/>
        </authorList>
    </citation>
    <scope>NUCLEOTIDE SEQUENCE [LARGE SCALE GENOMIC DNA]</scope>
    <source>
        <strain evidence="1 2">FB123-CNA-2</strain>
    </source>
</reference>
<dbReference type="RefSeq" id="WP_016442373.1">
    <property type="nucleotide sequence ID" value="NZ_KE150262.1"/>
</dbReference>
<name>S2VHA7_9ACTO</name>
<dbReference type="HOGENOM" id="CLU_2271378_0_0_11"/>